<evidence type="ECO:0000259" key="8">
    <source>
        <dbReference type="Pfam" id="PF01694"/>
    </source>
</evidence>
<evidence type="ECO:0000256" key="2">
    <source>
        <dbReference type="ARBA" id="ARBA00022475"/>
    </source>
</evidence>
<dbReference type="InterPro" id="IPR035952">
    <property type="entry name" value="Rhomboid-like_sf"/>
</dbReference>
<dbReference type="PANTHER" id="PTHR43066:SF26">
    <property type="entry name" value="RHOMBOID PROTEASE GLPG"/>
    <property type="match status" value="1"/>
</dbReference>
<name>A0ABT1PLN2_9ACTN</name>
<keyword evidence="3" id="KW-0997">Cell inner membrane</keyword>
<evidence type="ECO:0000256" key="6">
    <source>
        <dbReference type="ARBA" id="ARBA00023136"/>
    </source>
</evidence>
<dbReference type="PANTHER" id="PTHR43066">
    <property type="entry name" value="RHOMBOID-RELATED PROTEIN"/>
    <property type="match status" value="1"/>
</dbReference>
<keyword evidence="5 7" id="KW-1133">Transmembrane helix</keyword>
<proteinExistence type="predicted"/>
<feature type="transmembrane region" description="Helical" evidence="7">
    <location>
        <begin position="103"/>
        <end position="127"/>
    </location>
</feature>
<evidence type="ECO:0000256" key="3">
    <source>
        <dbReference type="ARBA" id="ARBA00022519"/>
    </source>
</evidence>
<dbReference type="Gene3D" id="1.20.1540.10">
    <property type="entry name" value="Rhomboid-like"/>
    <property type="match status" value="1"/>
</dbReference>
<feature type="domain" description="Peptidase S54 rhomboid" evidence="8">
    <location>
        <begin position="102"/>
        <end position="249"/>
    </location>
</feature>
<feature type="transmembrane region" description="Helical" evidence="7">
    <location>
        <begin position="194"/>
        <end position="217"/>
    </location>
</feature>
<dbReference type="GO" id="GO:0008233">
    <property type="term" value="F:peptidase activity"/>
    <property type="evidence" value="ECO:0007669"/>
    <property type="project" value="UniProtKB-KW"/>
</dbReference>
<comment type="subcellular location">
    <subcellularLocation>
        <location evidence="1">Membrane</location>
        <topology evidence="1">Multi-pass membrane protein</topology>
    </subcellularLocation>
</comment>
<keyword evidence="9" id="KW-0378">Hydrolase</keyword>
<dbReference type="EMBL" id="JANFNH010000059">
    <property type="protein sequence ID" value="MCQ4046244.1"/>
    <property type="molecule type" value="Genomic_DNA"/>
</dbReference>
<protein>
    <submittedName>
        <fullName evidence="9">Rhomboid family intramembrane serine protease</fullName>
    </submittedName>
</protein>
<evidence type="ECO:0000256" key="7">
    <source>
        <dbReference type="SAM" id="Phobius"/>
    </source>
</evidence>
<reference evidence="9 10" key="1">
    <citation type="submission" date="2022-06" db="EMBL/GenBank/DDBJ databases">
        <title>Draft genome sequence of type strain Streptomyces rubrisoli DSM 42083.</title>
        <authorList>
            <person name="Duangmal K."/>
            <person name="Klaysubun C."/>
        </authorList>
    </citation>
    <scope>NUCLEOTIDE SEQUENCE [LARGE SCALE GENOMIC DNA]</scope>
    <source>
        <strain evidence="9 10">DSM 42083</strain>
    </source>
</reference>
<dbReference type="InterPro" id="IPR022764">
    <property type="entry name" value="Peptidase_S54_rhomboid_dom"/>
</dbReference>
<feature type="transmembrane region" description="Helical" evidence="7">
    <location>
        <begin position="21"/>
        <end position="42"/>
    </location>
</feature>
<dbReference type="GO" id="GO:0006508">
    <property type="term" value="P:proteolysis"/>
    <property type="evidence" value="ECO:0007669"/>
    <property type="project" value="UniProtKB-KW"/>
</dbReference>
<sequence length="259" mass="28153">MPALRRVTQLLDQVTHRSRQPLPVVTYAVIGLCAVVFAVGPISGLDPAYGSGKAQLCAQALYFDRWGVIPSELWRGPLHTTALGLPPGCQVPPGRVKVPMVSVLTALFVHGGWPHLLGNMLFLAVFGAGVERRMGRCRYALFYLAAGYLATFGYALGHARSAQTLVGASGAIAGVLGGYLYLYPKARVTSLFPFLMGLPLRFPAWLVLGFWFVLQWLSARIPQHGPGVAYLAHVIGFAFGFVCTWAWFRSRDPDPPRSA</sequence>
<feature type="transmembrane region" description="Helical" evidence="7">
    <location>
        <begin position="139"/>
        <end position="156"/>
    </location>
</feature>
<keyword evidence="4 7" id="KW-0812">Transmembrane</keyword>
<evidence type="ECO:0000256" key="5">
    <source>
        <dbReference type="ARBA" id="ARBA00022989"/>
    </source>
</evidence>
<keyword evidence="10" id="KW-1185">Reference proteome</keyword>
<keyword evidence="9" id="KW-0645">Protease</keyword>
<evidence type="ECO:0000313" key="9">
    <source>
        <dbReference type="EMBL" id="MCQ4046244.1"/>
    </source>
</evidence>
<feature type="transmembrane region" description="Helical" evidence="7">
    <location>
        <begin position="229"/>
        <end position="248"/>
    </location>
</feature>
<evidence type="ECO:0000256" key="4">
    <source>
        <dbReference type="ARBA" id="ARBA00022692"/>
    </source>
</evidence>
<evidence type="ECO:0000256" key="1">
    <source>
        <dbReference type="ARBA" id="ARBA00004141"/>
    </source>
</evidence>
<dbReference type="Proteomes" id="UP001206206">
    <property type="component" value="Unassembled WGS sequence"/>
</dbReference>
<gene>
    <name evidence="9" type="ORF">NON19_30410</name>
</gene>
<organism evidence="9 10">
    <name type="scientific">Streptantibioticus rubrisoli</name>
    <dbReference type="NCBI Taxonomy" id="1387313"/>
    <lineage>
        <taxon>Bacteria</taxon>
        <taxon>Bacillati</taxon>
        <taxon>Actinomycetota</taxon>
        <taxon>Actinomycetes</taxon>
        <taxon>Kitasatosporales</taxon>
        <taxon>Streptomycetaceae</taxon>
        <taxon>Streptantibioticus</taxon>
    </lineage>
</organism>
<evidence type="ECO:0000313" key="10">
    <source>
        <dbReference type="Proteomes" id="UP001206206"/>
    </source>
</evidence>
<dbReference type="Pfam" id="PF01694">
    <property type="entry name" value="Rhomboid"/>
    <property type="match status" value="1"/>
</dbReference>
<keyword evidence="6 7" id="KW-0472">Membrane</keyword>
<keyword evidence="2" id="KW-1003">Cell membrane</keyword>
<comment type="caution">
    <text evidence="9">The sequence shown here is derived from an EMBL/GenBank/DDBJ whole genome shotgun (WGS) entry which is preliminary data.</text>
</comment>
<dbReference type="RefSeq" id="WP_255932413.1">
    <property type="nucleotide sequence ID" value="NZ_JANFNH010000059.1"/>
</dbReference>
<accession>A0ABT1PLN2</accession>
<dbReference type="SUPFAM" id="SSF144091">
    <property type="entry name" value="Rhomboid-like"/>
    <property type="match status" value="1"/>
</dbReference>
<feature type="transmembrane region" description="Helical" evidence="7">
    <location>
        <begin position="162"/>
        <end position="182"/>
    </location>
</feature>